<feature type="domain" description="Microcystin LR degradation protein MlrC N-terminal" evidence="2">
    <location>
        <begin position="31"/>
        <end position="315"/>
    </location>
</feature>
<name>A0A537LGK7_9BACT</name>
<dbReference type="EMBL" id="VBAL01000006">
    <property type="protein sequence ID" value="TMJ06837.1"/>
    <property type="molecule type" value="Genomic_DNA"/>
</dbReference>
<dbReference type="AlphaFoldDB" id="A0A537LGK7"/>
<gene>
    <name evidence="3" type="ORF">E6H01_00245</name>
</gene>
<reference evidence="3 4" key="1">
    <citation type="journal article" date="2019" name="Nat. Microbiol.">
        <title>Mediterranean grassland soil C-N compound turnover is dependent on rainfall and depth, and is mediated by genomically divergent microorganisms.</title>
        <authorList>
            <person name="Diamond S."/>
            <person name="Andeer P.F."/>
            <person name="Li Z."/>
            <person name="Crits-Christoph A."/>
            <person name="Burstein D."/>
            <person name="Anantharaman K."/>
            <person name="Lane K.R."/>
            <person name="Thomas B.C."/>
            <person name="Pan C."/>
            <person name="Northen T.R."/>
            <person name="Banfield J.F."/>
        </authorList>
    </citation>
    <scope>NUCLEOTIDE SEQUENCE [LARGE SCALE GENOMIC DNA]</scope>
    <source>
        <strain evidence="3">NP_4</strain>
    </source>
</reference>
<evidence type="ECO:0000313" key="3">
    <source>
        <dbReference type="EMBL" id="TMJ06837.1"/>
    </source>
</evidence>
<sequence>MVRVVQPHRRRCEPDPGGCLRRAGRSGAMTRIAVGGLWHETNTFATPPTTMEDFQVLRGDEIPHQLHGTRTPIGGFLDWASAAEVAVVPTVFAWALPSGIVGSDVYETLASQLVEEITRPRADGVLLDLHGAMVAGGCEDVEADLLHRLRRTIGSTPIGVVLDFHANTSQAFVNAVDVLSGYDTYPHVDVYDRGLEVGELVMRLLRNDVEPSRVIVQPPLMIPPQAQATALGAMSEVMRRAHDAERDPAIVNVVVAAGFPYADIPCAGCSVVVTSNGGPGLARGVADELAQTLWDARDQFRVAQVPPDEAVAQALRVADGPVILVDSADNVGGGAPGDGTVLLEALLRARAKGAVISIVDPNVVTAARQAGEGAVITADVGGKTDARHGRPVPVRGRVVRLQRSDFAYRGSYMTGRRVQAGWAALLDVDGVLLVVRERKVMPFDQEELKVLSLEPARCRIIVVKSAIAWRAAYGSIARAVIEVDTPGVCAANLRGLPYRHVRRPVVPLDEGVRWSVRE</sequence>
<evidence type="ECO:0000313" key="4">
    <source>
        <dbReference type="Proteomes" id="UP000319353"/>
    </source>
</evidence>
<comment type="caution">
    <text evidence="3">The sequence shown here is derived from an EMBL/GenBank/DDBJ whole genome shotgun (WGS) entry which is preliminary data.</text>
</comment>
<proteinExistence type="predicted"/>
<dbReference type="Pfam" id="PF07171">
    <property type="entry name" value="MlrC_C"/>
    <property type="match status" value="1"/>
</dbReference>
<dbReference type="Pfam" id="PF07364">
    <property type="entry name" value="DUF1485"/>
    <property type="match status" value="1"/>
</dbReference>
<evidence type="ECO:0000259" key="1">
    <source>
        <dbReference type="Pfam" id="PF07171"/>
    </source>
</evidence>
<dbReference type="InterPro" id="IPR015995">
    <property type="entry name" value="MlrC_N"/>
</dbReference>
<dbReference type="Proteomes" id="UP000319353">
    <property type="component" value="Unassembled WGS sequence"/>
</dbReference>
<evidence type="ECO:0000259" key="2">
    <source>
        <dbReference type="Pfam" id="PF07364"/>
    </source>
</evidence>
<organism evidence="3 4">
    <name type="scientific">Candidatus Segetimicrobium genomatis</name>
    <dbReference type="NCBI Taxonomy" id="2569760"/>
    <lineage>
        <taxon>Bacteria</taxon>
        <taxon>Bacillati</taxon>
        <taxon>Candidatus Sysuimicrobiota</taxon>
        <taxon>Candidatus Sysuimicrobiia</taxon>
        <taxon>Candidatus Sysuimicrobiales</taxon>
        <taxon>Candidatus Segetimicrobiaceae</taxon>
        <taxon>Candidatus Segetimicrobium</taxon>
    </lineage>
</organism>
<dbReference type="PIRSF" id="PIRSF012702">
    <property type="entry name" value="UCP012702"/>
    <property type="match status" value="1"/>
</dbReference>
<accession>A0A537LGK7</accession>
<protein>
    <submittedName>
        <fullName evidence="3">M81 family metallopeptidase</fullName>
    </submittedName>
</protein>
<feature type="domain" description="Microcystin LR degradation protein MlrC C-terminal" evidence="1">
    <location>
        <begin position="324"/>
        <end position="500"/>
    </location>
</feature>
<dbReference type="InterPro" id="IPR010799">
    <property type="entry name" value="MlrC_C"/>
</dbReference>
<dbReference type="InterPro" id="IPR009197">
    <property type="entry name" value="MlrC"/>
</dbReference>